<dbReference type="EMBL" id="CP104395">
    <property type="protein sequence ID" value="WEL19455.1"/>
    <property type="molecule type" value="Genomic_DNA"/>
</dbReference>
<protein>
    <submittedName>
        <fullName evidence="1">Cell division protein, SepF-like</fullName>
    </submittedName>
</protein>
<evidence type="ECO:0000313" key="2">
    <source>
        <dbReference type="Proteomes" id="UP001218034"/>
    </source>
</evidence>
<reference evidence="1 2" key="1">
    <citation type="submission" date="2022-09" db="EMBL/GenBank/DDBJ databases">
        <title>Xylan utilization by haloarchaea-nanohaloarchaea associations.</title>
        <authorList>
            <person name="Yakimov M."/>
        </authorList>
    </citation>
    <scope>NUCLEOTIDE SEQUENCE [LARGE SCALE GENOMIC DNA]</scope>
    <source>
        <strain evidence="1 2">SVXNc</strain>
    </source>
</reference>
<dbReference type="Proteomes" id="UP001218034">
    <property type="component" value="Chromosome"/>
</dbReference>
<dbReference type="Gene3D" id="3.30.110.150">
    <property type="entry name" value="SepF-like protein"/>
    <property type="match status" value="1"/>
</dbReference>
<dbReference type="GeneID" id="98290465"/>
<accession>A0ABY8CHH6</accession>
<proteinExistence type="predicted"/>
<dbReference type="InterPro" id="IPR007561">
    <property type="entry name" value="Cell_div_SepF/SepF-rel"/>
</dbReference>
<evidence type="ECO:0000313" key="1">
    <source>
        <dbReference type="EMBL" id="WEL19455.1"/>
    </source>
</evidence>
<name>A0ABY8CHH6_9ARCH</name>
<sequence>MPLDFLKKSESTDEENVVDDDFVELDAKTVERSEDVVIRAETLKEYEDVDKVQEHLRNESIVWVNIRPLKNKEMADLKRAVNRLKKTVKAVDGDMAGVDEEWIVVCPNYASIERSGKMGEKQD</sequence>
<keyword evidence="2" id="KW-1185">Reference proteome</keyword>
<dbReference type="Pfam" id="PF04472">
    <property type="entry name" value="SepF"/>
    <property type="match status" value="1"/>
</dbReference>
<dbReference type="RefSeq" id="WP_347722325.1">
    <property type="nucleotide sequence ID" value="NZ_CP104395.1"/>
</dbReference>
<gene>
    <name evidence="1" type="ORF">SVXNc_0431</name>
</gene>
<dbReference type="InterPro" id="IPR038594">
    <property type="entry name" value="SepF-like_sf"/>
</dbReference>
<organism evidence="1 2">
    <name type="scientific">Candidatus Nanohalococcus occultus</name>
    <dbReference type="NCBI Taxonomy" id="2978047"/>
    <lineage>
        <taxon>Archaea</taxon>
        <taxon>Candidatus Nanohalarchaeota</taxon>
        <taxon>Candidatus Nanohalarchaeota incertae sedis</taxon>
        <taxon>Candidatus Nanohalococcus</taxon>
    </lineage>
</organism>